<protein>
    <submittedName>
        <fullName evidence="1">Uncharacterized protein F54H12.2</fullName>
    </submittedName>
</protein>
<comment type="caution">
    <text evidence="1">The sequence shown here is derived from an EMBL/GenBank/DDBJ whole genome shotgun (WGS) entry which is preliminary data.</text>
</comment>
<name>A0A4Y2GGF8_ARAVE</name>
<reference evidence="1 2" key="1">
    <citation type="journal article" date="2019" name="Sci. Rep.">
        <title>Orb-weaving spider Araneus ventricosus genome elucidates the spidroin gene catalogue.</title>
        <authorList>
            <person name="Kono N."/>
            <person name="Nakamura H."/>
            <person name="Ohtoshi R."/>
            <person name="Moran D.A.P."/>
            <person name="Shinohara A."/>
            <person name="Yoshida Y."/>
            <person name="Fujiwara M."/>
            <person name="Mori M."/>
            <person name="Tomita M."/>
            <person name="Arakawa K."/>
        </authorList>
    </citation>
    <scope>NUCLEOTIDE SEQUENCE [LARGE SCALE GENOMIC DNA]</scope>
</reference>
<gene>
    <name evidence="1" type="primary">F54H12.2_25</name>
    <name evidence="1" type="ORF">AVEN_272608_1</name>
</gene>
<dbReference type="OrthoDB" id="5979489at2759"/>
<dbReference type="PANTHER" id="PTHR23409">
    <property type="entry name" value="RIBONUCLEOSIDE-DIPHOSPHATE REDUCTASE SMALL CHAIN"/>
    <property type="match status" value="1"/>
</dbReference>
<dbReference type="GO" id="GO:0005829">
    <property type="term" value="C:cytosol"/>
    <property type="evidence" value="ECO:0007669"/>
    <property type="project" value="TreeGrafter"/>
</dbReference>
<organism evidence="1 2">
    <name type="scientific">Araneus ventricosus</name>
    <name type="common">Orbweaver spider</name>
    <name type="synonym">Epeira ventricosa</name>
    <dbReference type="NCBI Taxonomy" id="182803"/>
    <lineage>
        <taxon>Eukaryota</taxon>
        <taxon>Metazoa</taxon>
        <taxon>Ecdysozoa</taxon>
        <taxon>Arthropoda</taxon>
        <taxon>Chelicerata</taxon>
        <taxon>Arachnida</taxon>
        <taxon>Araneae</taxon>
        <taxon>Araneomorphae</taxon>
        <taxon>Entelegynae</taxon>
        <taxon>Araneoidea</taxon>
        <taxon>Araneidae</taxon>
        <taxon>Araneus</taxon>
    </lineage>
</organism>
<dbReference type="PANTHER" id="PTHR23409:SF21">
    <property type="entry name" value="CAPSID PROTEIN"/>
    <property type="match status" value="1"/>
</dbReference>
<dbReference type="GO" id="GO:0004748">
    <property type="term" value="F:ribonucleoside-diphosphate reductase activity, thioredoxin disulfide as acceptor"/>
    <property type="evidence" value="ECO:0007669"/>
    <property type="project" value="TreeGrafter"/>
</dbReference>
<dbReference type="Proteomes" id="UP000499080">
    <property type="component" value="Unassembled WGS sequence"/>
</dbReference>
<evidence type="ECO:0000313" key="2">
    <source>
        <dbReference type="Proteomes" id="UP000499080"/>
    </source>
</evidence>
<evidence type="ECO:0000313" key="1">
    <source>
        <dbReference type="EMBL" id="GBM52683.1"/>
    </source>
</evidence>
<dbReference type="GO" id="GO:0009263">
    <property type="term" value="P:deoxyribonucleotide biosynthetic process"/>
    <property type="evidence" value="ECO:0007669"/>
    <property type="project" value="InterPro"/>
</dbReference>
<accession>A0A4Y2GGF8</accession>
<keyword evidence="2" id="KW-1185">Reference proteome</keyword>
<proteinExistence type="predicted"/>
<sequence>MVGQLHVDLFKQERLLLNLVDLKIKLIRSKQEFCLLEEGDYKIAFEHVSLFIRKVRINPAVIVGHAKALEETTAKYPIDRIVCKVFSIPQSSYSFVQDNVFSGQMPKRLVLACVDNDAFNGNFKKSPFDFQHFNTNFVGVYVDGQPVPHQPLELDFENGNYIRNFQNLFLNNDGLYLSRSEFANGYALFRFDLSPDLCDGEHFNLIRRSNLRIELKFQNSLEQTIFVIVI</sequence>
<dbReference type="InterPro" id="IPR000358">
    <property type="entry name" value="RNR_small_fam"/>
</dbReference>
<dbReference type="EMBL" id="BGPR01001388">
    <property type="protein sequence ID" value="GBM52683.1"/>
    <property type="molecule type" value="Genomic_DNA"/>
</dbReference>
<dbReference type="AlphaFoldDB" id="A0A4Y2GGF8"/>